<evidence type="ECO:0000313" key="3">
    <source>
        <dbReference type="Proteomes" id="UP000282184"/>
    </source>
</evidence>
<reference evidence="2 3" key="1">
    <citation type="submission" date="2018-12" db="EMBL/GenBank/DDBJ databases">
        <title>Hymenobacter gummosus sp. nov., isolated from a spring.</title>
        <authorList>
            <person name="Nie L."/>
        </authorList>
    </citation>
    <scope>NUCLEOTIDE SEQUENCE [LARGE SCALE GENOMIC DNA]</scope>
    <source>
        <strain evidence="2 3">KCTC 52166</strain>
    </source>
</reference>
<dbReference type="OrthoDB" id="9805802at2"/>
<accession>A0A3S0JD14</accession>
<protein>
    <submittedName>
        <fullName evidence="2">DUF2813 domain-containing protein</fullName>
    </submittedName>
</protein>
<gene>
    <name evidence="2" type="ORF">EJV47_03565</name>
</gene>
<evidence type="ECO:0000259" key="1">
    <source>
        <dbReference type="Pfam" id="PF13304"/>
    </source>
</evidence>
<comment type="caution">
    <text evidence="2">The sequence shown here is derived from an EMBL/GenBank/DDBJ whole genome shotgun (WGS) entry which is preliminary data.</text>
</comment>
<dbReference type="AlphaFoldDB" id="A0A3S0JD14"/>
<organism evidence="2 3">
    <name type="scientific">Hymenobacter gummosus</name>
    <dbReference type="NCBI Taxonomy" id="1776032"/>
    <lineage>
        <taxon>Bacteria</taxon>
        <taxon>Pseudomonadati</taxon>
        <taxon>Bacteroidota</taxon>
        <taxon>Cytophagia</taxon>
        <taxon>Cytophagales</taxon>
        <taxon>Hymenobacteraceae</taxon>
        <taxon>Hymenobacter</taxon>
    </lineage>
</organism>
<dbReference type="GO" id="GO:0016887">
    <property type="term" value="F:ATP hydrolysis activity"/>
    <property type="evidence" value="ECO:0007669"/>
    <property type="project" value="InterPro"/>
</dbReference>
<dbReference type="EMBL" id="RXOF01000002">
    <property type="protein sequence ID" value="RTQ52588.1"/>
    <property type="molecule type" value="Genomic_DNA"/>
</dbReference>
<sequence>MKIESIRLQNFKTFRDIHLRDIPPFLVVVGANGTGKSTLFDVFGFLHDCLKNNVRSALDKRGRFKEVISRDSNGKSILIEIQYRMLITGSERLVTYILEIAERKGTPYVKREILRYKRGRHGKPFHFLDFKNGTGYAITNEEDFNKPDEELDRETQTLNSPDVLAVKGLGQFERFKAANAFRQLIESWHVSDFHISAARGRKDAAGSSEHLSETGDNLPLVARYLYEQHRPEFDKILQTMSRRVPGIQDVQPRLTEDGYLTLRFQDGSFKTPFLDRYVSDGTIKMFAYLVLLYDPKPHPLLCVEEPENQLYPRLMAELAEEFRAYSQRGGQVLVSTHSPDFLNAVRLEEVCWLVKEAGGTQIHLAKEDPQLAAYMAEGDQMGYLWKEGFFEGADPR</sequence>
<feature type="domain" description="ATPase AAA-type core" evidence="1">
    <location>
        <begin position="25"/>
        <end position="342"/>
    </location>
</feature>
<dbReference type="InterPro" id="IPR003959">
    <property type="entry name" value="ATPase_AAA_core"/>
</dbReference>
<dbReference type="GO" id="GO:0005524">
    <property type="term" value="F:ATP binding"/>
    <property type="evidence" value="ECO:0007669"/>
    <property type="project" value="InterPro"/>
</dbReference>
<keyword evidence="3" id="KW-1185">Reference proteome</keyword>
<dbReference type="Proteomes" id="UP000282184">
    <property type="component" value="Unassembled WGS sequence"/>
</dbReference>
<dbReference type="PANTHER" id="PTHR40396:SF1">
    <property type="entry name" value="ATPASE AAA-TYPE CORE DOMAIN-CONTAINING PROTEIN"/>
    <property type="match status" value="1"/>
</dbReference>
<dbReference type="SUPFAM" id="SSF52540">
    <property type="entry name" value="P-loop containing nucleoside triphosphate hydrolases"/>
    <property type="match status" value="1"/>
</dbReference>
<dbReference type="Gene3D" id="3.40.50.300">
    <property type="entry name" value="P-loop containing nucleotide triphosphate hydrolases"/>
    <property type="match status" value="1"/>
</dbReference>
<evidence type="ECO:0000313" key="2">
    <source>
        <dbReference type="EMBL" id="RTQ52588.1"/>
    </source>
</evidence>
<name>A0A3S0JD14_9BACT</name>
<dbReference type="InterPro" id="IPR014555">
    <property type="entry name" value="RecF-like"/>
</dbReference>
<dbReference type="PANTHER" id="PTHR40396">
    <property type="entry name" value="ATPASE-LIKE PROTEIN"/>
    <property type="match status" value="1"/>
</dbReference>
<proteinExistence type="predicted"/>
<dbReference type="PIRSF" id="PIRSF029347">
    <property type="entry name" value="RecF"/>
    <property type="match status" value="1"/>
</dbReference>
<dbReference type="InterPro" id="IPR027417">
    <property type="entry name" value="P-loop_NTPase"/>
</dbReference>
<dbReference type="Pfam" id="PF13304">
    <property type="entry name" value="AAA_21"/>
    <property type="match status" value="1"/>
</dbReference>